<feature type="transmembrane region" description="Helical" evidence="7">
    <location>
        <begin position="9"/>
        <end position="30"/>
    </location>
</feature>
<evidence type="ECO:0000313" key="10">
    <source>
        <dbReference type="Proteomes" id="UP001500842"/>
    </source>
</evidence>
<proteinExistence type="inferred from homology"/>
<feature type="transmembrane region" description="Helical" evidence="7">
    <location>
        <begin position="134"/>
        <end position="158"/>
    </location>
</feature>
<protein>
    <submittedName>
        <fullName evidence="9">ABC transporter permease</fullName>
    </submittedName>
</protein>
<evidence type="ECO:0000256" key="5">
    <source>
        <dbReference type="ARBA" id="ARBA00022989"/>
    </source>
</evidence>
<name>A0ABN1ZTF2_9ACTN</name>
<evidence type="ECO:0000256" key="6">
    <source>
        <dbReference type="ARBA" id="ARBA00023136"/>
    </source>
</evidence>
<feature type="transmembrane region" description="Helical" evidence="7">
    <location>
        <begin position="178"/>
        <end position="201"/>
    </location>
</feature>
<comment type="similarity">
    <text evidence="7">Belongs to the binding-protein-dependent transport system permease family.</text>
</comment>
<dbReference type="PROSITE" id="PS50928">
    <property type="entry name" value="ABC_TM1"/>
    <property type="match status" value="1"/>
</dbReference>
<keyword evidence="6 7" id="KW-0472">Membrane</keyword>
<evidence type="ECO:0000313" key="9">
    <source>
        <dbReference type="EMBL" id="GAA1504253.1"/>
    </source>
</evidence>
<keyword evidence="3" id="KW-1003">Cell membrane</keyword>
<feature type="domain" description="ABC transmembrane type-1" evidence="8">
    <location>
        <begin position="95"/>
        <end position="300"/>
    </location>
</feature>
<comment type="subcellular location">
    <subcellularLocation>
        <location evidence="1 7">Cell membrane</location>
        <topology evidence="1 7">Multi-pass membrane protein</topology>
    </subcellularLocation>
</comment>
<sequence length="314" mass="32851">MTRFVLRRLGYGVPVLFGVAVIVFGTVKLIPGDPAALLAGTGASEETKEQVRRSLGLDQNIVVQFWNWLTNAVQGDLGTSIAQHRPARELVVSAFGNTLVLAAYALVLALVLGIALGAVAALRPTTVLGRICGAISSVSVSAPQYSVALLFIIYLSLGTGLFPVSGMHDVNGGGFGDLLWHGFLPALTSALVPAGMIGRVFRASLLEVLGMDFVEALRARGLSPRQVLVHAIHNTLPSLLTVAGLQVGYLLGGVVFVETIFSWPGLGSLLFSAISTRDLPVTQAGVLVSAAAFVLVNIAVDTAHALIDPRVRNA</sequence>
<keyword evidence="2 7" id="KW-0813">Transport</keyword>
<dbReference type="Pfam" id="PF19300">
    <property type="entry name" value="BPD_transp_1_N"/>
    <property type="match status" value="1"/>
</dbReference>
<dbReference type="InterPro" id="IPR035906">
    <property type="entry name" value="MetI-like_sf"/>
</dbReference>
<keyword evidence="5 7" id="KW-1133">Transmembrane helix</keyword>
<evidence type="ECO:0000256" key="2">
    <source>
        <dbReference type="ARBA" id="ARBA00022448"/>
    </source>
</evidence>
<accession>A0ABN1ZTF2</accession>
<dbReference type="RefSeq" id="WP_344110934.1">
    <property type="nucleotide sequence ID" value="NZ_BAAAOR010000004.1"/>
</dbReference>
<dbReference type="PANTHER" id="PTHR43163:SF6">
    <property type="entry name" value="DIPEPTIDE TRANSPORT SYSTEM PERMEASE PROTEIN DPPB-RELATED"/>
    <property type="match status" value="1"/>
</dbReference>
<gene>
    <name evidence="9" type="ORF">GCM10009788_04470</name>
</gene>
<feature type="transmembrane region" description="Helical" evidence="7">
    <location>
        <begin position="281"/>
        <end position="300"/>
    </location>
</feature>
<evidence type="ECO:0000259" key="8">
    <source>
        <dbReference type="PROSITE" id="PS50928"/>
    </source>
</evidence>
<keyword evidence="10" id="KW-1185">Reference proteome</keyword>
<keyword evidence="4 7" id="KW-0812">Transmembrane</keyword>
<dbReference type="InterPro" id="IPR000515">
    <property type="entry name" value="MetI-like"/>
</dbReference>
<evidence type="ECO:0000256" key="4">
    <source>
        <dbReference type="ARBA" id="ARBA00022692"/>
    </source>
</evidence>
<dbReference type="Pfam" id="PF00528">
    <property type="entry name" value="BPD_transp_1"/>
    <property type="match status" value="1"/>
</dbReference>
<organism evidence="9 10">
    <name type="scientific">Nocardioides humi</name>
    <dbReference type="NCBI Taxonomy" id="449461"/>
    <lineage>
        <taxon>Bacteria</taxon>
        <taxon>Bacillati</taxon>
        <taxon>Actinomycetota</taxon>
        <taxon>Actinomycetes</taxon>
        <taxon>Propionibacteriales</taxon>
        <taxon>Nocardioidaceae</taxon>
        <taxon>Nocardioides</taxon>
    </lineage>
</organism>
<evidence type="ECO:0000256" key="1">
    <source>
        <dbReference type="ARBA" id="ARBA00004651"/>
    </source>
</evidence>
<dbReference type="SUPFAM" id="SSF161098">
    <property type="entry name" value="MetI-like"/>
    <property type="match status" value="1"/>
</dbReference>
<dbReference type="Gene3D" id="1.10.3720.10">
    <property type="entry name" value="MetI-like"/>
    <property type="match status" value="1"/>
</dbReference>
<dbReference type="InterPro" id="IPR045621">
    <property type="entry name" value="BPD_transp_1_N"/>
</dbReference>
<dbReference type="Proteomes" id="UP001500842">
    <property type="component" value="Unassembled WGS sequence"/>
</dbReference>
<evidence type="ECO:0000256" key="3">
    <source>
        <dbReference type="ARBA" id="ARBA00022475"/>
    </source>
</evidence>
<feature type="transmembrane region" description="Helical" evidence="7">
    <location>
        <begin position="239"/>
        <end position="261"/>
    </location>
</feature>
<dbReference type="CDD" id="cd06261">
    <property type="entry name" value="TM_PBP2"/>
    <property type="match status" value="1"/>
</dbReference>
<comment type="caution">
    <text evidence="9">The sequence shown here is derived from an EMBL/GenBank/DDBJ whole genome shotgun (WGS) entry which is preliminary data.</text>
</comment>
<feature type="transmembrane region" description="Helical" evidence="7">
    <location>
        <begin position="99"/>
        <end position="122"/>
    </location>
</feature>
<dbReference type="EMBL" id="BAAAOR010000004">
    <property type="protein sequence ID" value="GAA1504253.1"/>
    <property type="molecule type" value="Genomic_DNA"/>
</dbReference>
<evidence type="ECO:0000256" key="7">
    <source>
        <dbReference type="RuleBase" id="RU363032"/>
    </source>
</evidence>
<reference evidence="9 10" key="1">
    <citation type="journal article" date="2019" name="Int. J. Syst. Evol. Microbiol.">
        <title>The Global Catalogue of Microorganisms (GCM) 10K type strain sequencing project: providing services to taxonomists for standard genome sequencing and annotation.</title>
        <authorList>
            <consortium name="The Broad Institute Genomics Platform"/>
            <consortium name="The Broad Institute Genome Sequencing Center for Infectious Disease"/>
            <person name="Wu L."/>
            <person name="Ma J."/>
        </authorList>
    </citation>
    <scope>NUCLEOTIDE SEQUENCE [LARGE SCALE GENOMIC DNA]</scope>
    <source>
        <strain evidence="9 10">JCM 14942</strain>
    </source>
</reference>
<dbReference type="PANTHER" id="PTHR43163">
    <property type="entry name" value="DIPEPTIDE TRANSPORT SYSTEM PERMEASE PROTEIN DPPB-RELATED"/>
    <property type="match status" value="1"/>
</dbReference>